<keyword evidence="10" id="KW-0406">Ion transport</keyword>
<evidence type="ECO:0000256" key="6">
    <source>
        <dbReference type="ARBA" id="ARBA00023303"/>
    </source>
</evidence>
<evidence type="ECO:0000313" key="12">
    <source>
        <dbReference type="Proteomes" id="UP001596147"/>
    </source>
</evidence>
<feature type="transmembrane region" description="Helical" evidence="10">
    <location>
        <begin position="5"/>
        <end position="24"/>
    </location>
</feature>
<dbReference type="PANTHER" id="PTHR28259">
    <property type="entry name" value="FLUORIDE EXPORT PROTEIN 1-RELATED"/>
    <property type="match status" value="1"/>
</dbReference>
<dbReference type="RefSeq" id="WP_144927934.1">
    <property type="nucleotide sequence ID" value="NZ_JBHSMC010000001.1"/>
</dbReference>
<evidence type="ECO:0000256" key="10">
    <source>
        <dbReference type="HAMAP-Rule" id="MF_00454"/>
    </source>
</evidence>
<dbReference type="Pfam" id="PF02537">
    <property type="entry name" value="CRCB"/>
    <property type="match status" value="1"/>
</dbReference>
<evidence type="ECO:0000256" key="5">
    <source>
        <dbReference type="ARBA" id="ARBA00023136"/>
    </source>
</evidence>
<evidence type="ECO:0000256" key="3">
    <source>
        <dbReference type="ARBA" id="ARBA00022692"/>
    </source>
</evidence>
<feature type="transmembrane region" description="Helical" evidence="10">
    <location>
        <begin position="92"/>
        <end position="115"/>
    </location>
</feature>
<comment type="catalytic activity">
    <reaction evidence="8">
        <text>fluoride(in) = fluoride(out)</text>
        <dbReference type="Rhea" id="RHEA:76159"/>
        <dbReference type="ChEBI" id="CHEBI:17051"/>
    </reaction>
    <physiologicalReaction direction="left-to-right" evidence="8">
        <dbReference type="Rhea" id="RHEA:76160"/>
    </physiologicalReaction>
</comment>
<dbReference type="HAMAP" id="MF_00454">
    <property type="entry name" value="FluC"/>
    <property type="match status" value="1"/>
</dbReference>
<accession>A0ABW0LCU1</accession>
<comment type="similarity">
    <text evidence="7 10">Belongs to the fluoride channel Fluc/FEX (TC 1.A.43) family.</text>
</comment>
<keyword evidence="3 10" id="KW-0812">Transmembrane</keyword>
<evidence type="ECO:0000256" key="2">
    <source>
        <dbReference type="ARBA" id="ARBA00022475"/>
    </source>
</evidence>
<evidence type="ECO:0000313" key="11">
    <source>
        <dbReference type="EMBL" id="MFC5463524.1"/>
    </source>
</evidence>
<keyword evidence="4 10" id="KW-1133">Transmembrane helix</keyword>
<feature type="transmembrane region" description="Helical" evidence="10">
    <location>
        <begin position="30"/>
        <end position="49"/>
    </location>
</feature>
<dbReference type="InterPro" id="IPR035987">
    <property type="entry name" value="Ribosomal_uS8_sf"/>
</dbReference>
<keyword evidence="10" id="KW-0813">Transport</keyword>
<evidence type="ECO:0000256" key="8">
    <source>
        <dbReference type="ARBA" id="ARBA00035585"/>
    </source>
</evidence>
<protein>
    <recommendedName>
        <fullName evidence="10">Fluoride-specific ion channel FluC</fullName>
    </recommendedName>
</protein>
<dbReference type="SUPFAM" id="SSF56047">
    <property type="entry name" value="Ribosomal protein S8"/>
    <property type="match status" value="1"/>
</dbReference>
<organism evidence="11 12">
    <name type="scientific">Lederbergia graminis</name>
    <dbReference type="NCBI Taxonomy" id="735518"/>
    <lineage>
        <taxon>Bacteria</taxon>
        <taxon>Bacillati</taxon>
        <taxon>Bacillota</taxon>
        <taxon>Bacilli</taxon>
        <taxon>Bacillales</taxon>
        <taxon>Bacillaceae</taxon>
        <taxon>Lederbergia</taxon>
    </lineage>
</organism>
<dbReference type="EMBL" id="JBHSMC010000001">
    <property type="protein sequence ID" value="MFC5463524.1"/>
    <property type="molecule type" value="Genomic_DNA"/>
</dbReference>
<evidence type="ECO:0000256" key="9">
    <source>
        <dbReference type="ARBA" id="ARBA00049940"/>
    </source>
</evidence>
<dbReference type="NCBIfam" id="TIGR00494">
    <property type="entry name" value="crcB"/>
    <property type="match status" value="1"/>
</dbReference>
<proteinExistence type="inferred from homology"/>
<sequence length="126" mass="14066">MKIFIVFIGGFLGSICRYMVSGWFPSHSGFPIATMLINIVGCFLLGWLLTTLKLNKNKHLFISLLFGTGFISSFTTFSTFTIETIQLLENQLYIFAIVYVCASILLGILAAYIGYKLVGFKVGENR</sequence>
<keyword evidence="12" id="KW-1185">Reference proteome</keyword>
<dbReference type="InterPro" id="IPR003691">
    <property type="entry name" value="FluC"/>
</dbReference>
<keyword evidence="6 10" id="KW-0407">Ion channel</keyword>
<evidence type="ECO:0000256" key="7">
    <source>
        <dbReference type="ARBA" id="ARBA00035120"/>
    </source>
</evidence>
<comment type="function">
    <text evidence="9 10">Fluoride-specific ion channel. Important for reducing fluoride concentration in the cell, thus reducing its toxicity.</text>
</comment>
<name>A0ABW0LCU1_9BACI</name>
<keyword evidence="5 10" id="KW-0472">Membrane</keyword>
<comment type="subcellular location">
    <subcellularLocation>
        <location evidence="1 10">Cell membrane</location>
        <topology evidence="1 10">Multi-pass membrane protein</topology>
    </subcellularLocation>
</comment>
<gene>
    <name evidence="10 11" type="primary">crcB</name>
    <name evidence="10" type="synonym">fluC</name>
    <name evidence="11" type="ORF">ACFPM4_02020</name>
</gene>
<comment type="caution">
    <text evidence="11">The sequence shown here is derived from an EMBL/GenBank/DDBJ whole genome shotgun (WGS) entry which is preliminary data.</text>
</comment>
<feature type="transmembrane region" description="Helical" evidence="10">
    <location>
        <begin position="61"/>
        <end position="80"/>
    </location>
</feature>
<evidence type="ECO:0000256" key="1">
    <source>
        <dbReference type="ARBA" id="ARBA00004651"/>
    </source>
</evidence>
<keyword evidence="2 10" id="KW-1003">Cell membrane</keyword>
<evidence type="ECO:0000256" key="4">
    <source>
        <dbReference type="ARBA" id="ARBA00022989"/>
    </source>
</evidence>
<comment type="caution">
    <text evidence="10">Lacks conserved residue(s) required for the propagation of feature annotation.</text>
</comment>
<dbReference type="PANTHER" id="PTHR28259:SF1">
    <property type="entry name" value="FLUORIDE EXPORT PROTEIN 1-RELATED"/>
    <property type="match status" value="1"/>
</dbReference>
<dbReference type="Proteomes" id="UP001596147">
    <property type="component" value="Unassembled WGS sequence"/>
</dbReference>
<reference evidence="12" key="1">
    <citation type="journal article" date="2019" name="Int. J. Syst. Evol. Microbiol.">
        <title>The Global Catalogue of Microorganisms (GCM) 10K type strain sequencing project: providing services to taxonomists for standard genome sequencing and annotation.</title>
        <authorList>
            <consortium name="The Broad Institute Genomics Platform"/>
            <consortium name="The Broad Institute Genome Sequencing Center for Infectious Disease"/>
            <person name="Wu L."/>
            <person name="Ma J."/>
        </authorList>
    </citation>
    <scope>NUCLEOTIDE SEQUENCE [LARGE SCALE GENOMIC DNA]</scope>
    <source>
        <strain evidence="12">CGMCC 1.12237</strain>
    </source>
</reference>